<dbReference type="Pfam" id="PF13466">
    <property type="entry name" value="STAS_2"/>
    <property type="match status" value="1"/>
</dbReference>
<reference evidence="2 3" key="1">
    <citation type="journal article" date="2011" name="BMC Genomics">
        <title>Comparative genome analysis and genome-guided physiological analysis of Roseobacter litoralis.</title>
        <authorList>
            <person name="Kalhoefer D."/>
            <person name="Thole S."/>
            <person name="Voget S."/>
            <person name="Lehmann R."/>
            <person name="Liesegang H."/>
            <person name="Wollher A."/>
            <person name="Daniel R."/>
            <person name="Simon M."/>
            <person name="Brinkhoff T."/>
        </authorList>
    </citation>
    <scope>NUCLEOTIDE SEQUENCE [LARGE SCALE GENOMIC DNA]</scope>
    <source>
        <strain evidence="3">ATCC 49566 / DSM 6996 / JCM 21268 / NBRC 15278 / OCh 149</strain>
    </source>
</reference>
<dbReference type="InterPro" id="IPR058548">
    <property type="entry name" value="MlaB-like_STAS"/>
</dbReference>
<evidence type="ECO:0000259" key="1">
    <source>
        <dbReference type="PROSITE" id="PS50801"/>
    </source>
</evidence>
<accession>F7ZE54</accession>
<dbReference type="STRING" id="391595.RLO149_c013760"/>
<dbReference type="InterPro" id="IPR036513">
    <property type="entry name" value="STAS_dom_sf"/>
</dbReference>
<dbReference type="PROSITE" id="PS50801">
    <property type="entry name" value="STAS"/>
    <property type="match status" value="1"/>
</dbReference>
<protein>
    <recommendedName>
        <fullName evidence="1">STAS domain-containing protein</fullName>
    </recommendedName>
</protein>
<dbReference type="RefSeq" id="WP_013961312.1">
    <property type="nucleotide sequence ID" value="NC_015730.1"/>
</dbReference>
<proteinExistence type="predicted"/>
<dbReference type="KEGG" id="rli:RLO149_c013760"/>
<dbReference type="HOGENOM" id="CLU_172500_0_0_5"/>
<evidence type="ECO:0000313" key="3">
    <source>
        <dbReference type="Proteomes" id="UP000001353"/>
    </source>
</evidence>
<gene>
    <name evidence="2" type="ordered locus">RLO149_c013760</name>
</gene>
<evidence type="ECO:0000313" key="2">
    <source>
        <dbReference type="EMBL" id="AEI93375.1"/>
    </source>
</evidence>
<keyword evidence="3" id="KW-1185">Reference proteome</keyword>
<dbReference type="InterPro" id="IPR002645">
    <property type="entry name" value="STAS_dom"/>
</dbReference>
<organism evidence="2 3">
    <name type="scientific">Roseobacter litoralis (strain ATCC 49566 / DSM 6996 / JCM 21268 / NBRC 15278 / OCh 149)</name>
    <dbReference type="NCBI Taxonomy" id="391595"/>
    <lineage>
        <taxon>Bacteria</taxon>
        <taxon>Pseudomonadati</taxon>
        <taxon>Pseudomonadota</taxon>
        <taxon>Alphaproteobacteria</taxon>
        <taxon>Rhodobacterales</taxon>
        <taxon>Roseobacteraceae</taxon>
        <taxon>Roseobacter</taxon>
    </lineage>
</organism>
<feature type="domain" description="STAS" evidence="1">
    <location>
        <begin position="5"/>
        <end position="91"/>
    </location>
</feature>
<name>F7ZE54_ROSLO</name>
<sequence length="91" mass="9923">MSEPIVLDTKLDLAAASGLTTTLRDCKDKEIVLDLTEVKHFGALCMQVVISAAATAQSENRKISITNVSDRVLDQMRVMGMTPESMTRGRP</sequence>
<dbReference type="Proteomes" id="UP000001353">
    <property type="component" value="Chromosome"/>
</dbReference>
<dbReference type="CDD" id="cd07043">
    <property type="entry name" value="STAS_anti-anti-sigma_factors"/>
    <property type="match status" value="1"/>
</dbReference>
<dbReference type="Gene3D" id="3.30.750.24">
    <property type="entry name" value="STAS domain"/>
    <property type="match status" value="1"/>
</dbReference>
<dbReference type="AlphaFoldDB" id="F7ZE54"/>
<dbReference type="SUPFAM" id="SSF52091">
    <property type="entry name" value="SpoIIaa-like"/>
    <property type="match status" value="1"/>
</dbReference>
<dbReference type="EMBL" id="CP002623">
    <property type="protein sequence ID" value="AEI93375.1"/>
    <property type="molecule type" value="Genomic_DNA"/>
</dbReference>
<dbReference type="eggNOG" id="COG1366">
    <property type="taxonomic scope" value="Bacteria"/>
</dbReference>